<name>A0A8T1H8R9_9STRA</name>
<sequence length="53" mass="5865">MVVAYDMVVLSCRAFVFLTVSAILSVRAAKVFVHVILVVPPLPPCGIDTWFSW</sequence>
<protein>
    <submittedName>
        <fullName evidence="1">Uncharacterized protein</fullName>
    </submittedName>
</protein>
<proteinExistence type="predicted"/>
<comment type="caution">
    <text evidence="1">The sequence shown here is derived from an EMBL/GenBank/DDBJ whole genome shotgun (WGS) entry which is preliminary data.</text>
</comment>
<organism evidence="1 2">
    <name type="scientific">Phytophthora cactorum</name>
    <dbReference type="NCBI Taxonomy" id="29920"/>
    <lineage>
        <taxon>Eukaryota</taxon>
        <taxon>Sar</taxon>
        <taxon>Stramenopiles</taxon>
        <taxon>Oomycota</taxon>
        <taxon>Peronosporomycetes</taxon>
        <taxon>Peronosporales</taxon>
        <taxon>Peronosporaceae</taxon>
        <taxon>Phytophthora</taxon>
    </lineage>
</organism>
<evidence type="ECO:0000313" key="2">
    <source>
        <dbReference type="Proteomes" id="UP000760860"/>
    </source>
</evidence>
<dbReference type="Proteomes" id="UP000760860">
    <property type="component" value="Unassembled WGS sequence"/>
</dbReference>
<gene>
    <name evidence="1" type="ORF">PC129_g20387</name>
</gene>
<reference evidence="1" key="1">
    <citation type="submission" date="2018-05" db="EMBL/GenBank/DDBJ databases">
        <title>Effector identification in a new, highly contiguous assembly of the strawberry crown rot pathogen Phytophthora cactorum.</title>
        <authorList>
            <person name="Armitage A.D."/>
            <person name="Nellist C.F."/>
            <person name="Bates H."/>
            <person name="Vickerstaff R.J."/>
            <person name="Harrison R.J."/>
        </authorList>
    </citation>
    <scope>NUCLEOTIDE SEQUENCE</scope>
    <source>
        <strain evidence="1">P421</strain>
    </source>
</reference>
<evidence type="ECO:0000313" key="1">
    <source>
        <dbReference type="EMBL" id="KAG3208593.1"/>
    </source>
</evidence>
<dbReference type="EMBL" id="RCMV01001439">
    <property type="protein sequence ID" value="KAG3208593.1"/>
    <property type="molecule type" value="Genomic_DNA"/>
</dbReference>
<dbReference type="AlphaFoldDB" id="A0A8T1H8R9"/>
<accession>A0A8T1H8R9</accession>